<comment type="caution">
    <text evidence="13">The sequence shown here is derived from an EMBL/GenBank/DDBJ whole genome shotgun (WGS) entry which is preliminary data.</text>
</comment>
<keyword evidence="10" id="KW-1071">Ligand-gated ion channel</keyword>
<keyword evidence="2" id="KW-0813">Transport</keyword>
<dbReference type="AlphaFoldDB" id="A0AAN8ZY17"/>
<evidence type="ECO:0000256" key="4">
    <source>
        <dbReference type="ARBA" id="ARBA00022692"/>
    </source>
</evidence>
<evidence type="ECO:0000256" key="5">
    <source>
        <dbReference type="ARBA" id="ARBA00022989"/>
    </source>
</evidence>
<dbReference type="PANTHER" id="PTHR42643">
    <property type="entry name" value="IONOTROPIC RECEPTOR 20A-RELATED"/>
    <property type="match status" value="1"/>
</dbReference>
<evidence type="ECO:0000256" key="2">
    <source>
        <dbReference type="ARBA" id="ARBA00022448"/>
    </source>
</evidence>
<evidence type="ECO:0000256" key="6">
    <source>
        <dbReference type="ARBA" id="ARBA00023065"/>
    </source>
</evidence>
<keyword evidence="11" id="KW-0407">Ion channel</keyword>
<dbReference type="Proteomes" id="UP001381693">
    <property type="component" value="Unassembled WGS sequence"/>
</dbReference>
<dbReference type="Gene3D" id="3.40.190.10">
    <property type="entry name" value="Periplasmic binding protein-like II"/>
    <property type="match status" value="1"/>
</dbReference>
<feature type="domain" description="Ionotropic glutamate receptor L-glutamate and glycine-binding" evidence="12">
    <location>
        <begin position="182"/>
        <end position="244"/>
    </location>
</feature>
<dbReference type="SUPFAM" id="SSF53850">
    <property type="entry name" value="Periplasmic binding protein-like II"/>
    <property type="match status" value="1"/>
</dbReference>
<evidence type="ECO:0000256" key="1">
    <source>
        <dbReference type="ARBA" id="ARBA00004651"/>
    </source>
</evidence>
<evidence type="ECO:0000313" key="13">
    <source>
        <dbReference type="EMBL" id="KAK7063207.1"/>
    </source>
</evidence>
<dbReference type="PANTHER" id="PTHR42643:SF24">
    <property type="entry name" value="IONOTROPIC RECEPTOR 60A"/>
    <property type="match status" value="1"/>
</dbReference>
<evidence type="ECO:0000256" key="7">
    <source>
        <dbReference type="ARBA" id="ARBA00023136"/>
    </source>
</evidence>
<keyword evidence="6" id="KW-0406">Ion transport</keyword>
<keyword evidence="7" id="KW-0472">Membrane</keyword>
<name>A0AAN8ZY17_HALRR</name>
<keyword evidence="3" id="KW-1003">Cell membrane</keyword>
<evidence type="ECO:0000313" key="14">
    <source>
        <dbReference type="Proteomes" id="UP001381693"/>
    </source>
</evidence>
<reference evidence="13 14" key="1">
    <citation type="submission" date="2023-11" db="EMBL/GenBank/DDBJ databases">
        <title>Halocaridina rubra genome assembly.</title>
        <authorList>
            <person name="Smith C."/>
        </authorList>
    </citation>
    <scope>NUCLEOTIDE SEQUENCE [LARGE SCALE GENOMIC DNA]</scope>
    <source>
        <strain evidence="13">EP-1</strain>
        <tissue evidence="13">Whole</tissue>
    </source>
</reference>
<sequence length="303" mass="33885">MFSSLIETLFYLAADVDDTIKLPKGDFEGVMVYKYINITTLDSFLTSSISTTVILLLCSPENLMDIFTSLRSIKHNLRSSKWLLITETQEDFSYDLIRGLPEVLQDGTRVTLVNKNLAGKRSVYAARVSHDGVVRMVHYGTWKGHVDPISKELLMKIVEDYNNEYSDMKGRQLTIAAKDIAPYFVMKSREDGSFQDISGSGVQILRALSKVMNFTYRVQPPADNEYGLILPNGTVTGVIGMVSKGEATMAISFLLINRDRETAVDFAYPYYYTSNAILSKAPPMKNRAFAILSTFSLQVIASS</sequence>
<dbReference type="EMBL" id="JAXCGZ010020911">
    <property type="protein sequence ID" value="KAK7063207.1"/>
    <property type="molecule type" value="Genomic_DNA"/>
</dbReference>
<keyword evidence="14" id="KW-1185">Reference proteome</keyword>
<evidence type="ECO:0000256" key="3">
    <source>
        <dbReference type="ARBA" id="ARBA00022475"/>
    </source>
</evidence>
<dbReference type="GO" id="GO:0015276">
    <property type="term" value="F:ligand-gated monoatomic ion channel activity"/>
    <property type="evidence" value="ECO:0007669"/>
    <property type="project" value="InterPro"/>
</dbReference>
<dbReference type="GO" id="GO:0005886">
    <property type="term" value="C:plasma membrane"/>
    <property type="evidence" value="ECO:0007669"/>
    <property type="project" value="UniProtKB-SubCell"/>
</dbReference>
<protein>
    <recommendedName>
        <fullName evidence="12">Ionotropic glutamate receptor L-glutamate and glycine-binding domain-containing protein</fullName>
    </recommendedName>
</protein>
<dbReference type="SMART" id="SM00918">
    <property type="entry name" value="Lig_chan-Glu_bd"/>
    <property type="match status" value="1"/>
</dbReference>
<organism evidence="13 14">
    <name type="scientific">Halocaridina rubra</name>
    <name type="common">Hawaiian red shrimp</name>
    <dbReference type="NCBI Taxonomy" id="373956"/>
    <lineage>
        <taxon>Eukaryota</taxon>
        <taxon>Metazoa</taxon>
        <taxon>Ecdysozoa</taxon>
        <taxon>Arthropoda</taxon>
        <taxon>Crustacea</taxon>
        <taxon>Multicrustacea</taxon>
        <taxon>Malacostraca</taxon>
        <taxon>Eumalacostraca</taxon>
        <taxon>Eucarida</taxon>
        <taxon>Decapoda</taxon>
        <taxon>Pleocyemata</taxon>
        <taxon>Caridea</taxon>
        <taxon>Atyoidea</taxon>
        <taxon>Atyidae</taxon>
        <taxon>Halocaridina</taxon>
    </lineage>
</organism>
<dbReference type="Pfam" id="PF10613">
    <property type="entry name" value="Lig_chan-Glu_bd"/>
    <property type="match status" value="1"/>
</dbReference>
<keyword evidence="8" id="KW-0675">Receptor</keyword>
<keyword evidence="5" id="KW-1133">Transmembrane helix</keyword>
<comment type="subcellular location">
    <subcellularLocation>
        <location evidence="1">Cell membrane</location>
        <topology evidence="1">Multi-pass membrane protein</topology>
    </subcellularLocation>
</comment>
<evidence type="ECO:0000259" key="12">
    <source>
        <dbReference type="SMART" id="SM00918"/>
    </source>
</evidence>
<accession>A0AAN8ZY17</accession>
<dbReference type="InterPro" id="IPR052192">
    <property type="entry name" value="Insect_Ionotropic_Sensory_Rcpt"/>
</dbReference>
<proteinExistence type="predicted"/>
<evidence type="ECO:0000256" key="8">
    <source>
        <dbReference type="ARBA" id="ARBA00023170"/>
    </source>
</evidence>
<gene>
    <name evidence="13" type="ORF">SK128_012464</name>
</gene>
<evidence type="ECO:0000256" key="11">
    <source>
        <dbReference type="ARBA" id="ARBA00023303"/>
    </source>
</evidence>
<dbReference type="InterPro" id="IPR019594">
    <property type="entry name" value="Glu/Gly-bd"/>
</dbReference>
<evidence type="ECO:0000256" key="10">
    <source>
        <dbReference type="ARBA" id="ARBA00023286"/>
    </source>
</evidence>
<evidence type="ECO:0000256" key="9">
    <source>
        <dbReference type="ARBA" id="ARBA00023180"/>
    </source>
</evidence>
<keyword evidence="4" id="KW-0812">Transmembrane</keyword>
<keyword evidence="9" id="KW-0325">Glycoprotein</keyword>